<dbReference type="Gene3D" id="3.40.50.300">
    <property type="entry name" value="P-loop containing nucleotide triphosphate hydrolases"/>
    <property type="match status" value="2"/>
</dbReference>
<dbReference type="GO" id="GO:0005524">
    <property type="term" value="F:ATP binding"/>
    <property type="evidence" value="ECO:0007669"/>
    <property type="project" value="UniProtKB-KW"/>
</dbReference>
<dbReference type="GO" id="GO:0000724">
    <property type="term" value="P:double-strand break repair via homologous recombination"/>
    <property type="evidence" value="ECO:0007669"/>
    <property type="project" value="TreeGrafter"/>
</dbReference>
<keyword evidence="1" id="KW-0547">Nucleotide-binding</keyword>
<dbReference type="GO" id="GO:0031297">
    <property type="term" value="P:replication fork processing"/>
    <property type="evidence" value="ECO:0007669"/>
    <property type="project" value="TreeGrafter"/>
</dbReference>
<sequence length="482" mass="52817">MHSPTEEQAAIEKAAVQLLEKPRGIIKTVAGAGCGKTTTLQGAARGCKEAGARRLCYLAYNKPLVDDGKERFNNLASVRTFNSMAFEATAALKSGRKTGNLYPSHIVQAFDLRSKKLPIDADNFSKIILQTVSAFCNSSSTSVLASHLPAWVKDPVVGGLAVQYASVLFQGVRVGQNTVLPLPHEVYLKEWHLQGCPGLSSFDMVLLDEAQDANGVLLGCLAYAQRAVVVADSAQQLYAYKGAQDAMLKIPGAGYPLSLSFRFGPDIASVANRILSAKSNPPPIRLRGLAGKETRIGKLRHGTSHTKIFRHNVSIARDAMVLADLRTPFSIVGDMQDLKEKIISANALMQRNHREIRHPAYSQFKNWGEFDDWAAEHPDSEVSQAGMLASEYGERVDDLIRILSGSGQSHHPEVTLTGVYRAKGREWNNIVIASDFDSKLETLARRGKGHQLDEELNLLYVASTRVKALLESQSQFLDRLIR</sequence>
<dbReference type="Pfam" id="PF13361">
    <property type="entry name" value="UvrD_C"/>
    <property type="match status" value="1"/>
</dbReference>
<evidence type="ECO:0000256" key="1">
    <source>
        <dbReference type="ARBA" id="ARBA00022741"/>
    </source>
</evidence>
<evidence type="ECO:0000259" key="5">
    <source>
        <dbReference type="Pfam" id="PF13361"/>
    </source>
</evidence>
<keyword evidence="3 6" id="KW-0347">Helicase</keyword>
<gene>
    <name evidence="6" type="ORF">CAZ10_10690</name>
</gene>
<evidence type="ECO:0000256" key="4">
    <source>
        <dbReference type="ARBA" id="ARBA00022840"/>
    </source>
</evidence>
<feature type="domain" description="UvrD-like helicase C-terminal" evidence="5">
    <location>
        <begin position="408"/>
        <end position="470"/>
    </location>
</feature>
<dbReference type="GO" id="GO:0003677">
    <property type="term" value="F:DNA binding"/>
    <property type="evidence" value="ECO:0007669"/>
    <property type="project" value="InterPro"/>
</dbReference>
<evidence type="ECO:0000313" key="6">
    <source>
        <dbReference type="EMBL" id="OTI63288.1"/>
    </source>
</evidence>
<dbReference type="RefSeq" id="WP_065327788.1">
    <property type="nucleotide sequence ID" value="NZ_NFFZ01000004.1"/>
</dbReference>
<dbReference type="AlphaFoldDB" id="A0A241XT78"/>
<dbReference type="SUPFAM" id="SSF52540">
    <property type="entry name" value="P-loop containing nucleoside triphosphate hydrolases"/>
    <property type="match status" value="1"/>
</dbReference>
<evidence type="ECO:0000313" key="7">
    <source>
        <dbReference type="Proteomes" id="UP000194857"/>
    </source>
</evidence>
<organism evidence="6 7">
    <name type="scientific">Pseudomonas aeruginosa</name>
    <dbReference type="NCBI Taxonomy" id="287"/>
    <lineage>
        <taxon>Bacteria</taxon>
        <taxon>Pseudomonadati</taxon>
        <taxon>Pseudomonadota</taxon>
        <taxon>Gammaproteobacteria</taxon>
        <taxon>Pseudomonadales</taxon>
        <taxon>Pseudomonadaceae</taxon>
        <taxon>Pseudomonas</taxon>
    </lineage>
</organism>
<dbReference type="GO" id="GO:0043138">
    <property type="term" value="F:3'-5' DNA helicase activity"/>
    <property type="evidence" value="ECO:0007669"/>
    <property type="project" value="TreeGrafter"/>
</dbReference>
<reference evidence="6 7" key="1">
    <citation type="submission" date="2017-05" db="EMBL/GenBank/DDBJ databases">
        <authorList>
            <person name="Song R."/>
            <person name="Chenine A.L."/>
            <person name="Ruprecht R.M."/>
        </authorList>
    </citation>
    <scope>NUCLEOTIDE SEQUENCE [LARGE SCALE GENOMIC DNA]</scope>
    <source>
        <strain evidence="6 7">S567_C10_BS</strain>
    </source>
</reference>
<keyword evidence="2" id="KW-0378">Hydrolase</keyword>
<dbReference type="EMBL" id="NFFZ01000004">
    <property type="protein sequence ID" value="OTI63288.1"/>
    <property type="molecule type" value="Genomic_DNA"/>
</dbReference>
<keyword evidence="4" id="KW-0067">ATP-binding</keyword>
<dbReference type="InterPro" id="IPR000212">
    <property type="entry name" value="DNA_helicase_UvrD/REP"/>
</dbReference>
<dbReference type="PANTHER" id="PTHR11070:SF30">
    <property type="entry name" value="F-BOX DNA HELICASE 1"/>
    <property type="match status" value="1"/>
</dbReference>
<dbReference type="InterPro" id="IPR027417">
    <property type="entry name" value="P-loop_NTPase"/>
</dbReference>
<dbReference type="PANTHER" id="PTHR11070">
    <property type="entry name" value="UVRD / RECB / PCRA DNA HELICASE FAMILY MEMBER"/>
    <property type="match status" value="1"/>
</dbReference>
<dbReference type="InterPro" id="IPR014017">
    <property type="entry name" value="DNA_helicase_UvrD-like_C"/>
</dbReference>
<evidence type="ECO:0000256" key="2">
    <source>
        <dbReference type="ARBA" id="ARBA00022801"/>
    </source>
</evidence>
<accession>A0A241XT78</accession>
<name>A0A241XT78_PSEAI</name>
<proteinExistence type="predicted"/>
<dbReference type="Proteomes" id="UP000194857">
    <property type="component" value="Unassembled WGS sequence"/>
</dbReference>
<dbReference type="Gene3D" id="1.10.486.10">
    <property type="entry name" value="PCRA, domain 4"/>
    <property type="match status" value="1"/>
</dbReference>
<protein>
    <submittedName>
        <fullName evidence="6">Helicase</fullName>
    </submittedName>
</protein>
<dbReference type="GO" id="GO:0016787">
    <property type="term" value="F:hydrolase activity"/>
    <property type="evidence" value="ECO:0007669"/>
    <property type="project" value="UniProtKB-KW"/>
</dbReference>
<comment type="caution">
    <text evidence="6">The sequence shown here is derived from an EMBL/GenBank/DDBJ whole genome shotgun (WGS) entry which is preliminary data.</text>
</comment>
<evidence type="ECO:0000256" key="3">
    <source>
        <dbReference type="ARBA" id="ARBA00022806"/>
    </source>
</evidence>